<keyword evidence="1" id="KW-0677">Repeat</keyword>
<proteinExistence type="predicted"/>
<dbReference type="Proteomes" id="UP000479190">
    <property type="component" value="Unassembled WGS sequence"/>
</dbReference>
<evidence type="ECO:0000256" key="3">
    <source>
        <dbReference type="PROSITE-ProRule" id="PRU00023"/>
    </source>
</evidence>
<sequence length="670" mass="79150">MSSKREVASHVRVRKIKNQLKSIKQGDARAEKYCRIYRAPGTWVMRRDLRKFMNCNSLFPRVEDKAFIFTYNVKNKHFSSTEVIEYLEKINFDVHEFRLEDGKSAVHCLADLYESEQIRYNRNMSLINHFFRNYPRKNYCDAHGYTYFHAACMVADVSVVKKFFSQGVNVNLNTYTCSPLFIAAQYKHEEMVKLLLEHRADPNQSDHEGSTPLHALALPCLCECNTIWHTCSTRKPVDNLVKMLIENGADIEARNNHGDTPLQTAVMRFDVALTKSLLNHGASLSSLNEKRMFIHKFSSIELTTYAVSLDIIEVMQLLQSAGYKMDFHTKLRMVECWTRIHGNDIDRMLVKDSGKKYHLDSDKNQDIDIFCQMEKQLFLHRIERERDSIYKRRWVRRSGIDAGDGPPLQHNMLPPRDKTCLAHTHIHRALAVIYYMQYRKLVQREAREFHIIYSVAVYRPSRKLAQLGERSTTTKTTTRKERRFTRPTFPRGAKTRCAERIDRDLRILRYIRARPTRTQNQSASIQRIRYQIACNKTKRNIFNFRNRVYVFLYSISRDERHRRTYTQQVNYPILSLRKHRVCCVSSRRTYSQSRLRHSSLGSRARPSETLWLSTCKSDTRFDTRAVHNRHRHRRRVYTLYGSPARFEHFLRSGVWLPRVEYRNAFAAFGV</sequence>
<dbReference type="InterPro" id="IPR036770">
    <property type="entry name" value="Ankyrin_rpt-contain_sf"/>
</dbReference>
<dbReference type="AlphaFoldDB" id="A0A6H5J152"/>
<keyword evidence="2 3" id="KW-0040">ANK repeat</keyword>
<feature type="repeat" description="ANK" evidence="3">
    <location>
        <begin position="257"/>
        <end position="289"/>
    </location>
</feature>
<dbReference type="OrthoDB" id="496981at2759"/>
<protein>
    <submittedName>
        <fullName evidence="4">Uncharacterized protein</fullName>
    </submittedName>
</protein>
<keyword evidence="5" id="KW-1185">Reference proteome</keyword>
<dbReference type="Pfam" id="PF12796">
    <property type="entry name" value="Ank_2"/>
    <property type="match status" value="1"/>
</dbReference>
<feature type="repeat" description="ANK" evidence="3">
    <location>
        <begin position="143"/>
        <end position="175"/>
    </location>
</feature>
<evidence type="ECO:0000256" key="2">
    <source>
        <dbReference type="ARBA" id="ARBA00023043"/>
    </source>
</evidence>
<evidence type="ECO:0000313" key="5">
    <source>
        <dbReference type="Proteomes" id="UP000479190"/>
    </source>
</evidence>
<feature type="repeat" description="ANK" evidence="3">
    <location>
        <begin position="223"/>
        <end position="256"/>
    </location>
</feature>
<dbReference type="InterPro" id="IPR002110">
    <property type="entry name" value="Ankyrin_rpt"/>
</dbReference>
<reference evidence="4 5" key="1">
    <citation type="submission" date="2020-02" db="EMBL/GenBank/DDBJ databases">
        <authorList>
            <person name="Ferguson B K."/>
        </authorList>
    </citation>
    <scope>NUCLEOTIDE SEQUENCE [LARGE SCALE GENOMIC DNA]</scope>
</reference>
<evidence type="ECO:0000313" key="4">
    <source>
        <dbReference type="EMBL" id="CAB0042508.1"/>
    </source>
</evidence>
<dbReference type="PANTHER" id="PTHR24198:SF165">
    <property type="entry name" value="ANKYRIN REPEAT-CONTAINING PROTEIN-RELATED"/>
    <property type="match status" value="1"/>
</dbReference>
<accession>A0A6H5J152</accession>
<evidence type="ECO:0000256" key="1">
    <source>
        <dbReference type="ARBA" id="ARBA00022737"/>
    </source>
</evidence>
<dbReference type="SMART" id="SM00248">
    <property type="entry name" value="ANK"/>
    <property type="match status" value="5"/>
</dbReference>
<gene>
    <name evidence="4" type="ORF">TBRA_LOCUS14125</name>
</gene>
<organism evidence="4 5">
    <name type="scientific">Trichogramma brassicae</name>
    <dbReference type="NCBI Taxonomy" id="86971"/>
    <lineage>
        <taxon>Eukaryota</taxon>
        <taxon>Metazoa</taxon>
        <taxon>Ecdysozoa</taxon>
        <taxon>Arthropoda</taxon>
        <taxon>Hexapoda</taxon>
        <taxon>Insecta</taxon>
        <taxon>Pterygota</taxon>
        <taxon>Neoptera</taxon>
        <taxon>Endopterygota</taxon>
        <taxon>Hymenoptera</taxon>
        <taxon>Apocrita</taxon>
        <taxon>Proctotrupomorpha</taxon>
        <taxon>Chalcidoidea</taxon>
        <taxon>Trichogrammatidae</taxon>
        <taxon>Trichogramma</taxon>
    </lineage>
</organism>
<dbReference type="PROSITE" id="PS50297">
    <property type="entry name" value="ANK_REP_REGION"/>
    <property type="match status" value="2"/>
</dbReference>
<dbReference type="PANTHER" id="PTHR24198">
    <property type="entry name" value="ANKYRIN REPEAT AND PROTEIN KINASE DOMAIN-CONTAINING PROTEIN"/>
    <property type="match status" value="1"/>
</dbReference>
<feature type="repeat" description="ANK" evidence="3">
    <location>
        <begin position="175"/>
        <end position="207"/>
    </location>
</feature>
<dbReference type="PROSITE" id="PS50088">
    <property type="entry name" value="ANK_REPEAT"/>
    <property type="match status" value="4"/>
</dbReference>
<dbReference type="SUPFAM" id="SSF48403">
    <property type="entry name" value="Ankyrin repeat"/>
    <property type="match status" value="1"/>
</dbReference>
<dbReference type="EMBL" id="CADCXV010001200">
    <property type="protein sequence ID" value="CAB0042508.1"/>
    <property type="molecule type" value="Genomic_DNA"/>
</dbReference>
<dbReference type="Gene3D" id="1.25.40.20">
    <property type="entry name" value="Ankyrin repeat-containing domain"/>
    <property type="match status" value="1"/>
</dbReference>
<name>A0A6H5J152_9HYME</name>